<dbReference type="InterPro" id="IPR041698">
    <property type="entry name" value="Methyltransf_25"/>
</dbReference>
<evidence type="ECO:0000256" key="2">
    <source>
        <dbReference type="ARBA" id="ARBA00022603"/>
    </source>
</evidence>
<dbReference type="GO" id="GO:1905706">
    <property type="term" value="P:regulation of mitochondrial ATP synthesis coupled proton transport"/>
    <property type="evidence" value="ECO:0007669"/>
    <property type="project" value="TreeGrafter"/>
</dbReference>
<dbReference type="InterPro" id="IPR029063">
    <property type="entry name" value="SAM-dependent_MTases_sf"/>
</dbReference>
<name>A0A7R9U0V3_9STRA</name>
<organism evidence="6">
    <name type="scientific">Pinguiococcus pyrenoidosus</name>
    <dbReference type="NCBI Taxonomy" id="172671"/>
    <lineage>
        <taxon>Eukaryota</taxon>
        <taxon>Sar</taxon>
        <taxon>Stramenopiles</taxon>
        <taxon>Ochrophyta</taxon>
        <taxon>Pinguiophyceae</taxon>
        <taxon>Pinguiochrysidales</taxon>
        <taxon>Pinguiochrysidaceae</taxon>
        <taxon>Pinguiococcus</taxon>
    </lineage>
</organism>
<dbReference type="EMBL" id="HBEA01000575">
    <property type="protein sequence ID" value="CAD8250965.1"/>
    <property type="molecule type" value="Transcribed_RNA"/>
</dbReference>
<dbReference type="PANTHER" id="PTHR13610">
    <property type="entry name" value="METHYLTRANSFERASE DOMAIN-CONTAINING PROTEIN"/>
    <property type="match status" value="1"/>
</dbReference>
<evidence type="ECO:0000259" key="5">
    <source>
        <dbReference type="Pfam" id="PF13649"/>
    </source>
</evidence>
<dbReference type="SUPFAM" id="SSF53335">
    <property type="entry name" value="S-adenosyl-L-methionine-dependent methyltransferases"/>
    <property type="match status" value="1"/>
</dbReference>
<dbReference type="AlphaFoldDB" id="A0A7R9U0V3"/>
<comment type="similarity">
    <text evidence="1">Belongs to the ANT/ATPSC lysine N-methyltransferase family.</text>
</comment>
<keyword evidence="2" id="KW-0489">Methyltransferase</keyword>
<keyword evidence="4" id="KW-0949">S-adenosyl-L-methionine</keyword>
<dbReference type="CDD" id="cd02440">
    <property type="entry name" value="AdoMet_MTases"/>
    <property type="match status" value="1"/>
</dbReference>
<protein>
    <recommendedName>
        <fullName evidence="5">Methyltransferase domain-containing protein</fullName>
    </recommendedName>
</protein>
<evidence type="ECO:0000313" key="6">
    <source>
        <dbReference type="EMBL" id="CAD8250965.1"/>
    </source>
</evidence>
<dbReference type="GO" id="GO:0016279">
    <property type="term" value="F:protein-lysine N-methyltransferase activity"/>
    <property type="evidence" value="ECO:0007669"/>
    <property type="project" value="InterPro"/>
</dbReference>
<dbReference type="Gene3D" id="3.40.50.150">
    <property type="entry name" value="Vaccinia Virus protein VP39"/>
    <property type="match status" value="1"/>
</dbReference>
<dbReference type="GO" id="GO:0032259">
    <property type="term" value="P:methylation"/>
    <property type="evidence" value="ECO:0007669"/>
    <property type="project" value="UniProtKB-KW"/>
</dbReference>
<gene>
    <name evidence="6" type="ORF">PPYR1160_LOCUS456</name>
</gene>
<dbReference type="InterPro" id="IPR026170">
    <property type="entry name" value="FAM173A/B"/>
</dbReference>
<sequence>MESSALQHIEQICGRLQDSSAALEDAHFDAALEAASAERATALLSPYLPSRARSIAEFLQIVPLSEEDVLLDIGCGDGRVALACRTATGCGTVGVDVSPLCIAAAVQAEEQLLEKGAEGKCVWILGDVLDPKEHEREEIKSATVCYLYVYPTLLARLEDVIRRMLVDEEFKLKKVVTVEYHFENFACTEEVGFLRVYEASGALGATASLA</sequence>
<proteinExistence type="inferred from homology"/>
<accession>A0A7R9U0V3</accession>
<evidence type="ECO:0000256" key="1">
    <source>
        <dbReference type="ARBA" id="ARBA00010633"/>
    </source>
</evidence>
<dbReference type="GO" id="GO:0005739">
    <property type="term" value="C:mitochondrion"/>
    <property type="evidence" value="ECO:0007669"/>
    <property type="project" value="TreeGrafter"/>
</dbReference>
<evidence type="ECO:0000256" key="3">
    <source>
        <dbReference type="ARBA" id="ARBA00022679"/>
    </source>
</evidence>
<feature type="domain" description="Methyltransferase" evidence="5">
    <location>
        <begin position="71"/>
        <end position="144"/>
    </location>
</feature>
<dbReference type="PANTHER" id="PTHR13610:SF11">
    <property type="entry name" value="METHYLTRANSFERASE DOMAIN-CONTAINING PROTEIN"/>
    <property type="match status" value="1"/>
</dbReference>
<evidence type="ECO:0000256" key="4">
    <source>
        <dbReference type="ARBA" id="ARBA00022691"/>
    </source>
</evidence>
<reference evidence="6" key="1">
    <citation type="submission" date="2021-01" db="EMBL/GenBank/DDBJ databases">
        <authorList>
            <person name="Corre E."/>
            <person name="Pelletier E."/>
            <person name="Niang G."/>
            <person name="Scheremetjew M."/>
            <person name="Finn R."/>
            <person name="Kale V."/>
            <person name="Holt S."/>
            <person name="Cochrane G."/>
            <person name="Meng A."/>
            <person name="Brown T."/>
            <person name="Cohen L."/>
        </authorList>
    </citation>
    <scope>NUCLEOTIDE SEQUENCE</scope>
    <source>
        <strain evidence="6">CCMP2078</strain>
    </source>
</reference>
<keyword evidence="3" id="KW-0808">Transferase</keyword>
<dbReference type="Pfam" id="PF13649">
    <property type="entry name" value="Methyltransf_25"/>
    <property type="match status" value="1"/>
</dbReference>